<accession>A0ABU2SAD9</accession>
<sequence length="224" mass="23458">MREILGERRKNGNGKSNGKAHGLALRGAALVYARQWQWPVLPGAEAGADGGCCCPRAGCVVPGAHPLDPELLAATTDARMVQWWWTVRPRAPIVLATGGRAPCALSLPAVAGARALAELVRRGVPTGPVVAAPTRWMLLVEPYGLPELGELLSGLERVPSSLRFHGAGGYVPLPPSRTGAGSVGWARQPEPREGRVPLPRAADLLDVLVEAGLSAPDPGGWLAH</sequence>
<dbReference type="Proteomes" id="UP001183615">
    <property type="component" value="Unassembled WGS sequence"/>
</dbReference>
<dbReference type="InterPro" id="IPR015330">
    <property type="entry name" value="DNA_primase/pol_bifunc_N"/>
</dbReference>
<evidence type="ECO:0000259" key="1">
    <source>
        <dbReference type="SMART" id="SM00943"/>
    </source>
</evidence>
<organism evidence="2 3">
    <name type="scientific">Streptomyces johnsoniae</name>
    <dbReference type="NCBI Taxonomy" id="3075532"/>
    <lineage>
        <taxon>Bacteria</taxon>
        <taxon>Bacillati</taxon>
        <taxon>Actinomycetota</taxon>
        <taxon>Actinomycetes</taxon>
        <taxon>Kitasatosporales</taxon>
        <taxon>Streptomycetaceae</taxon>
        <taxon>Streptomyces</taxon>
    </lineage>
</organism>
<feature type="domain" description="DNA primase/polymerase bifunctional N-terminal" evidence="1">
    <location>
        <begin position="29"/>
        <end position="205"/>
    </location>
</feature>
<protein>
    <submittedName>
        <fullName evidence="2">Bifunctional DNA primase/polymerase</fullName>
    </submittedName>
</protein>
<reference evidence="3" key="1">
    <citation type="submission" date="2023-07" db="EMBL/GenBank/DDBJ databases">
        <title>30 novel species of actinomycetes from the DSMZ collection.</title>
        <authorList>
            <person name="Nouioui I."/>
        </authorList>
    </citation>
    <scope>NUCLEOTIDE SEQUENCE [LARGE SCALE GENOMIC DNA]</scope>
    <source>
        <strain evidence="3">DSM 41886</strain>
    </source>
</reference>
<dbReference type="RefSeq" id="WP_311620069.1">
    <property type="nucleotide sequence ID" value="NZ_JAVREV010000016.1"/>
</dbReference>
<evidence type="ECO:0000313" key="3">
    <source>
        <dbReference type="Proteomes" id="UP001183615"/>
    </source>
</evidence>
<gene>
    <name evidence="2" type="ORF">RM779_25285</name>
</gene>
<name>A0ABU2SAD9_9ACTN</name>
<keyword evidence="3" id="KW-1185">Reference proteome</keyword>
<evidence type="ECO:0000313" key="2">
    <source>
        <dbReference type="EMBL" id="MDT0445882.1"/>
    </source>
</evidence>
<proteinExistence type="predicted"/>
<dbReference type="SMART" id="SM00943">
    <property type="entry name" value="Prim-Pol"/>
    <property type="match status" value="1"/>
</dbReference>
<dbReference type="Pfam" id="PF09250">
    <property type="entry name" value="Prim-Pol"/>
    <property type="match status" value="1"/>
</dbReference>
<dbReference type="EMBL" id="JAVREV010000016">
    <property type="protein sequence ID" value="MDT0445882.1"/>
    <property type="molecule type" value="Genomic_DNA"/>
</dbReference>
<comment type="caution">
    <text evidence="2">The sequence shown here is derived from an EMBL/GenBank/DDBJ whole genome shotgun (WGS) entry which is preliminary data.</text>
</comment>